<feature type="signal peptide" evidence="1">
    <location>
        <begin position="1"/>
        <end position="18"/>
    </location>
</feature>
<organism evidence="2 3">
    <name type="scientific">Paracoccus broussonetiae subsp. drimophilus</name>
    <dbReference type="NCBI Taxonomy" id="3373869"/>
    <lineage>
        <taxon>Bacteria</taxon>
        <taxon>Pseudomonadati</taxon>
        <taxon>Pseudomonadota</taxon>
        <taxon>Alphaproteobacteria</taxon>
        <taxon>Rhodobacterales</taxon>
        <taxon>Paracoccaceae</taxon>
        <taxon>Paracoccus</taxon>
        <taxon>Paracoccus broussonetiae</taxon>
    </lineage>
</organism>
<evidence type="ECO:0000313" key="3">
    <source>
        <dbReference type="Proteomes" id="UP001609376"/>
    </source>
</evidence>
<gene>
    <name evidence="2" type="ORF">ACHFJ0_07980</name>
</gene>
<keyword evidence="3" id="KW-1185">Reference proteome</keyword>
<dbReference type="Proteomes" id="UP001609376">
    <property type="component" value="Unassembled WGS sequence"/>
</dbReference>
<evidence type="ECO:0000313" key="2">
    <source>
        <dbReference type="EMBL" id="MFH5774178.1"/>
    </source>
</evidence>
<comment type="caution">
    <text evidence="2">The sequence shown here is derived from an EMBL/GenBank/DDBJ whole genome shotgun (WGS) entry which is preliminary data.</text>
</comment>
<feature type="chain" id="PRO_5046441596" evidence="1">
    <location>
        <begin position="19"/>
        <end position="184"/>
    </location>
</feature>
<keyword evidence="1" id="KW-0732">Signal</keyword>
<proteinExistence type="predicted"/>
<name>A0ABW7LKC9_9RHOB</name>
<dbReference type="RefSeq" id="WP_395133131.1">
    <property type="nucleotide sequence ID" value="NZ_JBIMPR010000005.1"/>
</dbReference>
<reference evidence="2 3" key="1">
    <citation type="submission" date="2024-10" db="EMBL/GenBank/DDBJ databases">
        <title>Paracoccus drimophilus sp. nov., a novel bacterium from corn roots in Hunan.</title>
        <authorList>
            <person name="Li X."/>
        </authorList>
    </citation>
    <scope>NUCLEOTIDE SEQUENCE [LARGE SCALE GENOMIC DNA]</scope>
    <source>
        <strain evidence="2 3">NGMCC 1.201697</strain>
    </source>
</reference>
<dbReference type="EMBL" id="JBIMPR010000005">
    <property type="protein sequence ID" value="MFH5774178.1"/>
    <property type="molecule type" value="Genomic_DNA"/>
</dbReference>
<evidence type="ECO:0000256" key="1">
    <source>
        <dbReference type="SAM" id="SignalP"/>
    </source>
</evidence>
<accession>A0ABW7LKC9</accession>
<sequence>MMRLIVTSVAAILGLAGAAAGNGDFPFARSVERLDLSTADAGARFQQIVEGVAKTPLVYLDWQFAGFLGNEVFGSLAGDSAGDDAEGVACDALAQDGAPGPLTGRPNAENNHLLLGMDLPIPGDDPFDTAACEFFNGAPSGQGLRIRGFFYVADIKTATADQYWLRPVSVDAASIPQDFLKPAE</sequence>
<protein>
    <submittedName>
        <fullName evidence="2">Uncharacterized protein</fullName>
    </submittedName>
</protein>